<accession>A0A089WWP7</accession>
<evidence type="ECO:0000313" key="1">
    <source>
        <dbReference type="EMBL" id="AIR91644.1"/>
    </source>
</evidence>
<organism evidence="1 2">
    <name type="scientific">Pseudomonas cremoricolorata</name>
    <dbReference type="NCBI Taxonomy" id="157783"/>
    <lineage>
        <taxon>Bacteria</taxon>
        <taxon>Pseudomonadati</taxon>
        <taxon>Pseudomonadota</taxon>
        <taxon>Gammaproteobacteria</taxon>
        <taxon>Pseudomonadales</taxon>
        <taxon>Pseudomonadaceae</taxon>
        <taxon>Pseudomonas</taxon>
    </lineage>
</organism>
<reference evidence="1 2" key="1">
    <citation type="submission" date="2014-09" db="EMBL/GenBank/DDBJ databases">
        <authorList>
            <person name="Chan K.-G."/>
        </authorList>
    </citation>
    <scope>NUCLEOTIDE SEQUENCE [LARGE SCALE GENOMIC DNA]</scope>
    <source>
        <strain evidence="1 2">ND07</strain>
    </source>
</reference>
<dbReference type="Proteomes" id="UP000029493">
    <property type="component" value="Chromosome"/>
</dbReference>
<dbReference type="EMBL" id="CP009455">
    <property type="protein sequence ID" value="AIR91644.1"/>
    <property type="molecule type" value="Genomic_DNA"/>
</dbReference>
<dbReference type="RefSeq" id="WP_038414446.1">
    <property type="nucleotide sequence ID" value="NZ_CP009455.1"/>
</dbReference>
<dbReference type="OrthoDB" id="9779930at2"/>
<name>A0A089WWP7_9PSED</name>
<dbReference type="KEGG" id="psw:LK03_21355"/>
<protein>
    <submittedName>
        <fullName evidence="1">Uncharacterized protein</fullName>
    </submittedName>
</protein>
<keyword evidence="2" id="KW-1185">Reference proteome</keyword>
<evidence type="ECO:0000313" key="2">
    <source>
        <dbReference type="Proteomes" id="UP000029493"/>
    </source>
</evidence>
<sequence length="61" mass="7001">MIQFVAQRMMEFDAKGLCGDSWYVESIYRVNGLDEYRDRLWQTCAAVVDAKNPKLTLVAAL</sequence>
<proteinExistence type="predicted"/>
<gene>
    <name evidence="1" type="ORF">LK03_21355</name>
</gene>
<dbReference type="AlphaFoldDB" id="A0A089WWP7"/>